<reference evidence="1" key="1">
    <citation type="submission" date="2017-10" db="EMBL/GenBank/DDBJ databases">
        <title>Chryseobacterium sp. B5 is a hydrocarbonoclastic and plant growth promoting bacterium.</title>
        <authorList>
            <person name="Thijs S."/>
            <person name="Gkorezis P."/>
            <person name="Van Hamme J."/>
        </authorList>
    </citation>
    <scope>NUCLEOTIDE SEQUENCE</scope>
    <source>
        <strain evidence="1">B5</strain>
    </source>
</reference>
<protein>
    <submittedName>
        <fullName evidence="1">Uncharacterized protein</fullName>
    </submittedName>
</protein>
<name>A0A2G7SX63_9FLAO</name>
<evidence type="ECO:0000313" key="1">
    <source>
        <dbReference type="EMBL" id="PII32262.1"/>
    </source>
</evidence>
<sequence length="106" mass="12268">MSFMPGDTKGGIPQSVEVEWFLHSKEFSDWSNNTPSEIKYSSASDEIYKKLQATNAHHIQRVDLTSILNPELIEKIQADRLNTQLKMIIIFRDDKVGITAEPYKWR</sequence>
<gene>
    <name evidence="1" type="ORF">CTI11_26055</name>
</gene>
<organism evidence="1">
    <name type="scientific">Chryseobacterium sp. B5</name>
    <dbReference type="NCBI Taxonomy" id="2050562"/>
    <lineage>
        <taxon>Bacteria</taxon>
        <taxon>Pseudomonadati</taxon>
        <taxon>Bacteroidota</taxon>
        <taxon>Flavobacteriia</taxon>
        <taxon>Flavobacteriales</taxon>
        <taxon>Weeksellaceae</taxon>
        <taxon>Chryseobacterium group</taxon>
        <taxon>Chryseobacterium</taxon>
    </lineage>
</organism>
<dbReference type="EMBL" id="PEKC01000177">
    <property type="protein sequence ID" value="PII32262.1"/>
    <property type="molecule type" value="Genomic_DNA"/>
</dbReference>
<dbReference type="AlphaFoldDB" id="A0A2G7SX63"/>
<proteinExistence type="predicted"/>
<comment type="caution">
    <text evidence="1">The sequence shown here is derived from an EMBL/GenBank/DDBJ whole genome shotgun (WGS) entry which is preliminary data.</text>
</comment>
<accession>A0A2G7SX63</accession>